<protein>
    <submittedName>
        <fullName evidence="2">Uncharacterized protein</fullName>
    </submittedName>
</protein>
<reference evidence="2" key="1">
    <citation type="submission" date="2020-06" db="EMBL/GenBank/DDBJ databases">
        <authorList>
            <person name="Li T."/>
            <person name="Hu X."/>
            <person name="Zhang T."/>
            <person name="Song X."/>
            <person name="Zhang H."/>
            <person name="Dai N."/>
            <person name="Sheng W."/>
            <person name="Hou X."/>
            <person name="Wei L."/>
        </authorList>
    </citation>
    <scope>NUCLEOTIDE SEQUENCE</scope>
    <source>
        <strain evidence="2">3651</strain>
        <tissue evidence="2">Leaf</tissue>
    </source>
</reference>
<dbReference type="Proteomes" id="UP001293254">
    <property type="component" value="Unassembled WGS sequence"/>
</dbReference>
<keyword evidence="1" id="KW-0812">Transmembrane</keyword>
<comment type="caution">
    <text evidence="2">The sequence shown here is derived from an EMBL/GenBank/DDBJ whole genome shotgun (WGS) entry which is preliminary data.</text>
</comment>
<keyword evidence="1" id="KW-1133">Transmembrane helix</keyword>
<evidence type="ECO:0000313" key="3">
    <source>
        <dbReference type="Proteomes" id="UP001293254"/>
    </source>
</evidence>
<reference evidence="2" key="2">
    <citation type="journal article" date="2024" name="Plant">
        <title>Genomic evolution and insights into agronomic trait innovations of Sesamum species.</title>
        <authorList>
            <person name="Miao H."/>
            <person name="Wang L."/>
            <person name="Qu L."/>
            <person name="Liu H."/>
            <person name="Sun Y."/>
            <person name="Le M."/>
            <person name="Wang Q."/>
            <person name="Wei S."/>
            <person name="Zheng Y."/>
            <person name="Lin W."/>
            <person name="Duan Y."/>
            <person name="Cao H."/>
            <person name="Xiong S."/>
            <person name="Wang X."/>
            <person name="Wei L."/>
            <person name="Li C."/>
            <person name="Ma Q."/>
            <person name="Ju M."/>
            <person name="Zhao R."/>
            <person name="Li G."/>
            <person name="Mu C."/>
            <person name="Tian Q."/>
            <person name="Mei H."/>
            <person name="Zhang T."/>
            <person name="Gao T."/>
            <person name="Zhang H."/>
        </authorList>
    </citation>
    <scope>NUCLEOTIDE SEQUENCE</scope>
    <source>
        <strain evidence="2">3651</strain>
    </source>
</reference>
<dbReference type="EMBL" id="JACGWO010000003">
    <property type="protein sequence ID" value="KAK4432814.1"/>
    <property type="molecule type" value="Genomic_DNA"/>
</dbReference>
<accession>A0AAE2CSS3</accession>
<keyword evidence="1" id="KW-0472">Membrane</keyword>
<evidence type="ECO:0000256" key="1">
    <source>
        <dbReference type="SAM" id="Phobius"/>
    </source>
</evidence>
<keyword evidence="3" id="KW-1185">Reference proteome</keyword>
<evidence type="ECO:0000313" key="2">
    <source>
        <dbReference type="EMBL" id="KAK4432814.1"/>
    </source>
</evidence>
<sequence length="124" mass="12291">MRSITACLAAGSSSKICFAASSYLSSAAVCSVSTLSNLSPPCSSDQFPHLQSAPVLALVLVLALALALVLVLALALALVLALVLVLALAPAVRAGAGAGRGVRVALVLAPRAGAVHYENIGCPD</sequence>
<gene>
    <name evidence="2" type="ORF">Salat_1043600</name>
</gene>
<feature type="transmembrane region" description="Helical" evidence="1">
    <location>
        <begin position="55"/>
        <end position="88"/>
    </location>
</feature>
<organism evidence="2 3">
    <name type="scientific">Sesamum alatum</name>
    <dbReference type="NCBI Taxonomy" id="300844"/>
    <lineage>
        <taxon>Eukaryota</taxon>
        <taxon>Viridiplantae</taxon>
        <taxon>Streptophyta</taxon>
        <taxon>Embryophyta</taxon>
        <taxon>Tracheophyta</taxon>
        <taxon>Spermatophyta</taxon>
        <taxon>Magnoliopsida</taxon>
        <taxon>eudicotyledons</taxon>
        <taxon>Gunneridae</taxon>
        <taxon>Pentapetalae</taxon>
        <taxon>asterids</taxon>
        <taxon>lamiids</taxon>
        <taxon>Lamiales</taxon>
        <taxon>Pedaliaceae</taxon>
        <taxon>Sesamum</taxon>
    </lineage>
</organism>
<dbReference type="AlphaFoldDB" id="A0AAE2CSS3"/>
<proteinExistence type="predicted"/>
<name>A0AAE2CSS3_9LAMI</name>